<proteinExistence type="predicted"/>
<feature type="compositionally biased region" description="Low complexity" evidence="1">
    <location>
        <begin position="84"/>
        <end position="95"/>
    </location>
</feature>
<organism evidence="2 3">
    <name type="scientific">Absidia repens</name>
    <dbReference type="NCBI Taxonomy" id="90262"/>
    <lineage>
        <taxon>Eukaryota</taxon>
        <taxon>Fungi</taxon>
        <taxon>Fungi incertae sedis</taxon>
        <taxon>Mucoromycota</taxon>
        <taxon>Mucoromycotina</taxon>
        <taxon>Mucoromycetes</taxon>
        <taxon>Mucorales</taxon>
        <taxon>Cunninghamellaceae</taxon>
        <taxon>Absidia</taxon>
    </lineage>
</organism>
<sequence length="378" mass="43222">MPFSQSSKIDGNSEGSRSSSELRTSRSKDDRPYLRLEEELDWYAPTLTTNQHINNTNCSNIDDETRKQLRDGNDSGYSKRKHVSSSSIPISDGPGFTSTSSKQIKRLDLSSSAPSLFEDNDSDDSIEMYINNPTASKRIKWHGEMTKPEPSLYQDGNSIEDYLRRTTIVPSRREHQNGESNASTATHLQRRRNRSYNSAVSKRFEHHDDLSGLATSLYQDDDSDDSIDTYLKRTTATTTYEYEHGSDSRDIPCLQQKQSMIYSSTRQIPQNMLGFDQLFEEPDLQTQTRTQTRYTDRRRRKKEMKEEENAVKEQGKPMVLNELMTMLQAISQEPIQESTDLDEEQGLTFFEEQTLNDNEESLVNGFGGFSDDESDKGG</sequence>
<feature type="compositionally biased region" description="Polar residues" evidence="1">
    <location>
        <begin position="51"/>
        <end position="60"/>
    </location>
</feature>
<accession>A0A1X2IBJ6</accession>
<protein>
    <submittedName>
        <fullName evidence="2">Uncharacterized protein</fullName>
    </submittedName>
</protein>
<feature type="region of interest" description="Disordered" evidence="1">
    <location>
        <begin position="171"/>
        <end position="200"/>
    </location>
</feature>
<feature type="region of interest" description="Disordered" evidence="1">
    <location>
        <begin position="1"/>
        <end position="35"/>
    </location>
</feature>
<feature type="compositionally biased region" description="Polar residues" evidence="1">
    <location>
        <begin position="178"/>
        <end position="187"/>
    </location>
</feature>
<feature type="region of interest" description="Disordered" evidence="1">
    <location>
        <begin position="353"/>
        <end position="378"/>
    </location>
</feature>
<feature type="compositionally biased region" description="Basic and acidic residues" evidence="1">
    <location>
        <begin position="303"/>
        <end position="313"/>
    </location>
</feature>
<name>A0A1X2IBJ6_9FUNG</name>
<reference evidence="2 3" key="1">
    <citation type="submission" date="2016-07" db="EMBL/GenBank/DDBJ databases">
        <title>Pervasive Adenine N6-methylation of Active Genes in Fungi.</title>
        <authorList>
            <consortium name="DOE Joint Genome Institute"/>
            <person name="Mondo S.J."/>
            <person name="Dannebaum R.O."/>
            <person name="Kuo R.C."/>
            <person name="Labutti K."/>
            <person name="Haridas S."/>
            <person name="Kuo A."/>
            <person name="Salamov A."/>
            <person name="Ahrendt S.R."/>
            <person name="Lipzen A."/>
            <person name="Sullivan W."/>
            <person name="Andreopoulos W.B."/>
            <person name="Clum A."/>
            <person name="Lindquist E."/>
            <person name="Daum C."/>
            <person name="Ramamoorthy G.K."/>
            <person name="Gryganskyi A."/>
            <person name="Culley D."/>
            <person name="Magnuson J.K."/>
            <person name="James T.Y."/>
            <person name="O'Malley M.A."/>
            <person name="Stajich J.E."/>
            <person name="Spatafora J.W."/>
            <person name="Visel A."/>
            <person name="Grigoriev I.V."/>
        </authorList>
    </citation>
    <scope>NUCLEOTIDE SEQUENCE [LARGE SCALE GENOMIC DNA]</scope>
    <source>
        <strain evidence="2 3">NRRL 1336</strain>
    </source>
</reference>
<evidence type="ECO:0000313" key="2">
    <source>
        <dbReference type="EMBL" id="ORZ13275.1"/>
    </source>
</evidence>
<comment type="caution">
    <text evidence="2">The sequence shown here is derived from an EMBL/GenBank/DDBJ whole genome shotgun (WGS) entry which is preliminary data.</text>
</comment>
<dbReference type="EMBL" id="MCGE01000017">
    <property type="protein sequence ID" value="ORZ13275.1"/>
    <property type="molecule type" value="Genomic_DNA"/>
</dbReference>
<feature type="compositionally biased region" description="Polar residues" evidence="1">
    <location>
        <begin position="1"/>
        <end position="10"/>
    </location>
</feature>
<dbReference type="Proteomes" id="UP000193560">
    <property type="component" value="Unassembled WGS sequence"/>
</dbReference>
<evidence type="ECO:0000313" key="3">
    <source>
        <dbReference type="Proteomes" id="UP000193560"/>
    </source>
</evidence>
<dbReference type="AlphaFoldDB" id="A0A1X2IBJ6"/>
<gene>
    <name evidence="2" type="ORF">BCR42DRAFT_419540</name>
</gene>
<feature type="region of interest" description="Disordered" evidence="1">
    <location>
        <begin position="51"/>
        <end position="103"/>
    </location>
</feature>
<keyword evidence="3" id="KW-1185">Reference proteome</keyword>
<evidence type="ECO:0000256" key="1">
    <source>
        <dbReference type="SAM" id="MobiDB-lite"/>
    </source>
</evidence>
<feature type="compositionally biased region" description="Basic and acidic residues" evidence="1">
    <location>
        <begin position="63"/>
        <end position="73"/>
    </location>
</feature>
<feature type="region of interest" description="Disordered" evidence="1">
    <location>
        <begin position="284"/>
        <end position="313"/>
    </location>
</feature>
<feature type="compositionally biased region" description="Basic and acidic residues" evidence="1">
    <location>
        <begin position="23"/>
        <end position="35"/>
    </location>
</feature>
<feature type="compositionally biased region" description="Low complexity" evidence="1">
    <location>
        <begin position="13"/>
        <end position="22"/>
    </location>
</feature>